<sequence length="134" mass="15903">MITPTLASLLFTFECKSQLADDKFKFLQSFYSNSENNITNNFTQHICAMKNYNKSAYSLSLEIEEILKEALNIAQENMFHHQNCKYGNKLNDCLEEIHKMMNNETEKLKKEQCELDKFIEYTAKRINEEKLKWI</sequence>
<proteinExistence type="predicted"/>
<organism evidence="1 2">
    <name type="scientific">Meloidogyne hapla</name>
    <name type="common">Root-knot nematode worm</name>
    <dbReference type="NCBI Taxonomy" id="6305"/>
    <lineage>
        <taxon>Eukaryota</taxon>
        <taxon>Metazoa</taxon>
        <taxon>Ecdysozoa</taxon>
        <taxon>Nematoda</taxon>
        <taxon>Chromadorea</taxon>
        <taxon>Rhabditida</taxon>
        <taxon>Tylenchina</taxon>
        <taxon>Tylenchomorpha</taxon>
        <taxon>Tylenchoidea</taxon>
        <taxon>Meloidogynidae</taxon>
        <taxon>Meloidogyninae</taxon>
        <taxon>Meloidogyne</taxon>
    </lineage>
</organism>
<evidence type="ECO:0000313" key="1">
    <source>
        <dbReference type="Proteomes" id="UP000095281"/>
    </source>
</evidence>
<accession>A0A1I8BH61</accession>
<evidence type="ECO:0000313" key="2">
    <source>
        <dbReference type="WBParaSite" id="MhA1_Contig2373.frz3.gene1"/>
    </source>
</evidence>
<name>A0A1I8BH61_MELHA</name>
<keyword evidence="1" id="KW-1185">Reference proteome</keyword>
<dbReference type="AlphaFoldDB" id="A0A1I8BH61"/>
<dbReference type="Proteomes" id="UP000095281">
    <property type="component" value="Unplaced"/>
</dbReference>
<protein>
    <submittedName>
        <fullName evidence="2">Uncharacterized protein</fullName>
    </submittedName>
</protein>
<reference evidence="2" key="1">
    <citation type="submission" date="2016-11" db="UniProtKB">
        <authorList>
            <consortium name="WormBaseParasite"/>
        </authorList>
    </citation>
    <scope>IDENTIFICATION</scope>
</reference>
<dbReference type="WBParaSite" id="MhA1_Contig2373.frz3.gene1">
    <property type="protein sequence ID" value="MhA1_Contig2373.frz3.gene1"/>
    <property type="gene ID" value="MhA1_Contig2373.frz3.gene1"/>
</dbReference>